<protein>
    <submittedName>
        <fullName evidence="2">Uncharacterized protein</fullName>
    </submittedName>
</protein>
<proteinExistence type="predicted"/>
<dbReference type="AlphaFoldDB" id="E9GND6"/>
<evidence type="ECO:0000313" key="2">
    <source>
        <dbReference type="EMBL" id="EFX79009.1"/>
    </source>
</evidence>
<gene>
    <name evidence="2" type="ORF">DAPPUDRAFT_305006</name>
</gene>
<keyword evidence="1" id="KW-0472">Membrane</keyword>
<dbReference type="HOGENOM" id="CLU_2673603_0_0_1"/>
<keyword evidence="1" id="KW-1133">Transmembrane helix</keyword>
<feature type="transmembrane region" description="Helical" evidence="1">
    <location>
        <begin position="38"/>
        <end position="59"/>
    </location>
</feature>
<accession>E9GND6</accession>
<keyword evidence="1" id="KW-0812">Transmembrane</keyword>
<dbReference type="EMBL" id="GL732554">
    <property type="protein sequence ID" value="EFX79009.1"/>
    <property type="molecule type" value="Genomic_DNA"/>
</dbReference>
<name>E9GND6_DAPPU</name>
<keyword evidence="3" id="KW-1185">Reference proteome</keyword>
<evidence type="ECO:0000313" key="3">
    <source>
        <dbReference type="Proteomes" id="UP000000305"/>
    </source>
</evidence>
<dbReference type="KEGG" id="dpx:DAPPUDRAFT_305006"/>
<dbReference type="Proteomes" id="UP000000305">
    <property type="component" value="Unassembled WGS sequence"/>
</dbReference>
<evidence type="ECO:0000256" key="1">
    <source>
        <dbReference type="SAM" id="Phobius"/>
    </source>
</evidence>
<reference evidence="2 3" key="1">
    <citation type="journal article" date="2011" name="Science">
        <title>The ecoresponsive genome of Daphnia pulex.</title>
        <authorList>
            <person name="Colbourne J.K."/>
            <person name="Pfrender M.E."/>
            <person name="Gilbert D."/>
            <person name="Thomas W.K."/>
            <person name="Tucker A."/>
            <person name="Oakley T.H."/>
            <person name="Tokishita S."/>
            <person name="Aerts A."/>
            <person name="Arnold G.J."/>
            <person name="Basu M.K."/>
            <person name="Bauer D.J."/>
            <person name="Caceres C.E."/>
            <person name="Carmel L."/>
            <person name="Casola C."/>
            <person name="Choi J.H."/>
            <person name="Detter J.C."/>
            <person name="Dong Q."/>
            <person name="Dusheyko S."/>
            <person name="Eads B.D."/>
            <person name="Frohlich T."/>
            <person name="Geiler-Samerotte K.A."/>
            <person name="Gerlach D."/>
            <person name="Hatcher P."/>
            <person name="Jogdeo S."/>
            <person name="Krijgsveld J."/>
            <person name="Kriventseva E.V."/>
            <person name="Kultz D."/>
            <person name="Laforsch C."/>
            <person name="Lindquist E."/>
            <person name="Lopez J."/>
            <person name="Manak J.R."/>
            <person name="Muller J."/>
            <person name="Pangilinan J."/>
            <person name="Patwardhan R.P."/>
            <person name="Pitluck S."/>
            <person name="Pritham E.J."/>
            <person name="Rechtsteiner A."/>
            <person name="Rho M."/>
            <person name="Rogozin I.B."/>
            <person name="Sakarya O."/>
            <person name="Salamov A."/>
            <person name="Schaack S."/>
            <person name="Shapiro H."/>
            <person name="Shiga Y."/>
            <person name="Skalitzky C."/>
            <person name="Smith Z."/>
            <person name="Souvorov A."/>
            <person name="Sung W."/>
            <person name="Tang Z."/>
            <person name="Tsuchiya D."/>
            <person name="Tu H."/>
            <person name="Vos H."/>
            <person name="Wang M."/>
            <person name="Wolf Y.I."/>
            <person name="Yamagata H."/>
            <person name="Yamada T."/>
            <person name="Ye Y."/>
            <person name="Shaw J.R."/>
            <person name="Andrews J."/>
            <person name="Crease T.J."/>
            <person name="Tang H."/>
            <person name="Lucas S.M."/>
            <person name="Robertson H.M."/>
            <person name="Bork P."/>
            <person name="Koonin E.V."/>
            <person name="Zdobnov E.M."/>
            <person name="Grigoriev I.V."/>
            <person name="Lynch M."/>
            <person name="Boore J.L."/>
        </authorList>
    </citation>
    <scope>NUCLEOTIDE SEQUENCE [LARGE SCALE GENOMIC DNA]</scope>
</reference>
<dbReference type="InParanoid" id="E9GND6"/>
<organism evidence="2 3">
    <name type="scientific">Daphnia pulex</name>
    <name type="common">Water flea</name>
    <dbReference type="NCBI Taxonomy" id="6669"/>
    <lineage>
        <taxon>Eukaryota</taxon>
        <taxon>Metazoa</taxon>
        <taxon>Ecdysozoa</taxon>
        <taxon>Arthropoda</taxon>
        <taxon>Crustacea</taxon>
        <taxon>Branchiopoda</taxon>
        <taxon>Diplostraca</taxon>
        <taxon>Cladocera</taxon>
        <taxon>Anomopoda</taxon>
        <taxon>Daphniidae</taxon>
        <taxon>Daphnia</taxon>
    </lineage>
</organism>
<sequence>MLEGNYHDKPLGKKWASRERIGWLFSPLRSPPPPPTSQPPVCLFVGACMFTCCLFVGTYRSECVLHFFSLFPYSD</sequence>